<keyword evidence="6 11" id="KW-0328">Glycosyltransferase</keyword>
<dbReference type="GO" id="GO:0008915">
    <property type="term" value="F:lipid-A-disaccharide synthase activity"/>
    <property type="evidence" value="ECO:0007669"/>
    <property type="project" value="UniProtKB-EC"/>
</dbReference>
<reference evidence="11 12" key="1">
    <citation type="submission" date="2022-09" db="EMBL/GenBank/DDBJ databases">
        <authorList>
            <person name="Kop L."/>
        </authorList>
    </citation>
    <scope>NUCLEOTIDE SEQUENCE [LARGE SCALE GENOMIC DNA]</scope>
    <source>
        <strain evidence="11 12">347</strain>
    </source>
</reference>
<evidence type="ECO:0000256" key="9">
    <source>
        <dbReference type="ARBA" id="ARBA00048975"/>
    </source>
</evidence>
<proteinExistence type="predicted"/>
<keyword evidence="12" id="KW-1185">Reference proteome</keyword>
<evidence type="ECO:0000256" key="8">
    <source>
        <dbReference type="ARBA" id="ARBA00023098"/>
    </source>
</evidence>
<accession>A0ABM9HAM6</accession>
<sequence length="386" mass="43175">MTASAQRLLIVAGEASGDLHGGNLVTAMKQRHPGLAFQGVGGHHMQSAGVETLFDIQRMGGMGLFEFFSNLWHHLVIFRKLSREIAKGRYAGAILINYPFFNLRLAKVCKRYNCPVYYFISPQVWASRKGRIHTIAETGKKMYVILPFEKDIYREVDMDVEYLGHPFVDIARPRLSKDEALREFGLDPNVQTVGLMPGSRMSEINFLLEDMLGAAHIIHNELGACQFLLPVADSIDPDLIRDRLGENPLGIRIVTGRNYEVMATSDFLIMASGSATLEAGLLECPMLIIYKVHPVTYFIARFFTDIRLFGLINIVAEEQVATELLNEQVTPKAIADETLKVLNDAERAARFHQQLKDVRRSLGEPGVVDRIAQNILDSLNPPAPGR</sequence>
<keyword evidence="7 11" id="KW-0808">Transferase</keyword>
<evidence type="ECO:0000256" key="3">
    <source>
        <dbReference type="ARBA" id="ARBA00020902"/>
    </source>
</evidence>
<dbReference type="EC" id="2.4.1.182" evidence="2 10"/>
<name>A0ABM9HAM6_9BACT</name>
<dbReference type="RefSeq" id="WP_282010142.1">
    <property type="nucleotide sequence ID" value="NZ_OX336137.1"/>
</dbReference>
<dbReference type="Pfam" id="PF02684">
    <property type="entry name" value="LpxB"/>
    <property type="match status" value="1"/>
</dbReference>
<organism evidence="11 12">
    <name type="scientific">Nitrospina watsonii</name>
    <dbReference type="NCBI Taxonomy" id="1323948"/>
    <lineage>
        <taxon>Bacteria</taxon>
        <taxon>Pseudomonadati</taxon>
        <taxon>Nitrospinota/Tectimicrobiota group</taxon>
        <taxon>Nitrospinota</taxon>
        <taxon>Nitrospinia</taxon>
        <taxon>Nitrospinales</taxon>
        <taxon>Nitrospinaceae</taxon>
        <taxon>Nitrospina</taxon>
    </lineage>
</organism>
<evidence type="ECO:0000256" key="7">
    <source>
        <dbReference type="ARBA" id="ARBA00022679"/>
    </source>
</evidence>
<evidence type="ECO:0000313" key="12">
    <source>
        <dbReference type="Proteomes" id="UP001157733"/>
    </source>
</evidence>
<evidence type="ECO:0000256" key="6">
    <source>
        <dbReference type="ARBA" id="ARBA00022676"/>
    </source>
</evidence>
<dbReference type="EMBL" id="OX336137">
    <property type="protein sequence ID" value="CAI2717184.1"/>
    <property type="molecule type" value="Genomic_DNA"/>
</dbReference>
<dbReference type="PANTHER" id="PTHR30372:SF4">
    <property type="entry name" value="LIPID-A-DISACCHARIDE SYNTHASE, MITOCHONDRIAL-RELATED"/>
    <property type="match status" value="1"/>
</dbReference>
<evidence type="ECO:0000256" key="1">
    <source>
        <dbReference type="ARBA" id="ARBA00002056"/>
    </source>
</evidence>
<evidence type="ECO:0000256" key="10">
    <source>
        <dbReference type="NCBIfam" id="TIGR00215"/>
    </source>
</evidence>
<evidence type="ECO:0000256" key="4">
    <source>
        <dbReference type="ARBA" id="ARBA00022516"/>
    </source>
</evidence>
<dbReference type="InterPro" id="IPR003835">
    <property type="entry name" value="Glyco_trans_19"/>
</dbReference>
<gene>
    <name evidence="11" type="primary">lpxB</name>
    <name evidence="11" type="ORF">NSPWAT_0325</name>
</gene>
<evidence type="ECO:0000256" key="2">
    <source>
        <dbReference type="ARBA" id="ARBA00012687"/>
    </source>
</evidence>
<comment type="function">
    <text evidence="1">Condensation of UDP-2,3-diacylglucosamine and 2,3-diacylglucosamine-1-phosphate to form lipid A disaccharide, a precursor of lipid A, a phosphorylated glycolipid that anchors the lipopolysaccharide to the outer membrane of the cell.</text>
</comment>
<evidence type="ECO:0000256" key="5">
    <source>
        <dbReference type="ARBA" id="ARBA00022556"/>
    </source>
</evidence>
<keyword evidence="4" id="KW-0444">Lipid biosynthesis</keyword>
<dbReference type="SUPFAM" id="SSF53756">
    <property type="entry name" value="UDP-Glycosyltransferase/glycogen phosphorylase"/>
    <property type="match status" value="1"/>
</dbReference>
<protein>
    <recommendedName>
        <fullName evidence="3 10">Lipid-A-disaccharide synthase</fullName>
        <ecNumber evidence="2 10">2.4.1.182</ecNumber>
    </recommendedName>
</protein>
<dbReference type="Proteomes" id="UP001157733">
    <property type="component" value="Chromosome"/>
</dbReference>
<comment type="catalytic activity">
    <reaction evidence="9">
        <text>a lipid X + a UDP-2-N,3-O-bis[(3R)-3-hydroxyacyl]-alpha-D-glucosamine = a lipid A disaccharide + UDP + H(+)</text>
        <dbReference type="Rhea" id="RHEA:67828"/>
        <dbReference type="ChEBI" id="CHEBI:15378"/>
        <dbReference type="ChEBI" id="CHEBI:58223"/>
        <dbReference type="ChEBI" id="CHEBI:137748"/>
        <dbReference type="ChEBI" id="CHEBI:176338"/>
        <dbReference type="ChEBI" id="CHEBI:176343"/>
        <dbReference type="EC" id="2.4.1.182"/>
    </reaction>
</comment>
<keyword evidence="8" id="KW-0443">Lipid metabolism</keyword>
<evidence type="ECO:0000313" key="11">
    <source>
        <dbReference type="EMBL" id="CAI2717184.1"/>
    </source>
</evidence>
<dbReference type="NCBIfam" id="TIGR00215">
    <property type="entry name" value="lpxB"/>
    <property type="match status" value="1"/>
</dbReference>
<dbReference type="PANTHER" id="PTHR30372">
    <property type="entry name" value="LIPID-A-DISACCHARIDE SYNTHASE"/>
    <property type="match status" value="1"/>
</dbReference>
<keyword evidence="5" id="KW-0441">Lipid A biosynthesis</keyword>